<dbReference type="PANTHER" id="PTHR11795:SF445">
    <property type="entry name" value="AMINO ACID ABC TRANSPORTER PERMEASE PROTEIN"/>
    <property type="match status" value="1"/>
</dbReference>
<feature type="transmembrane region" description="Helical" evidence="9">
    <location>
        <begin position="64"/>
        <end position="83"/>
    </location>
</feature>
<sequence length="256" mass="28030">RIINWAHGAMVMLSMYITFFAYSMFRLDPLIALPLVAVIMFIVGYILQMILVERTLDSPWISRLCATFGLMMLLESLALLVWSSNWRAIPVIYGTWTFHIGDVFISFSRFIAFSIALLMALALHLFLNHTEIGKAIKATAQDREAAALMGINIHNIYRITFGLGLAATGVAGASLMTFYFVFPKVGFPFALTAYIVCVLGGLGKLNGAVLGGLIIGIAQSVSAYLISPEYKMAVSFVIFLAVLYFKPGGIFGGVTE</sequence>
<proteinExistence type="inferred from homology"/>
<evidence type="ECO:0000256" key="4">
    <source>
        <dbReference type="ARBA" id="ARBA00022692"/>
    </source>
</evidence>
<keyword evidence="5" id="KW-0029">Amino-acid transport</keyword>
<dbReference type="PANTHER" id="PTHR11795">
    <property type="entry name" value="BRANCHED-CHAIN AMINO ACID TRANSPORT SYSTEM PERMEASE PROTEIN LIVH"/>
    <property type="match status" value="1"/>
</dbReference>
<keyword evidence="2" id="KW-0813">Transport</keyword>
<evidence type="ECO:0000256" key="6">
    <source>
        <dbReference type="ARBA" id="ARBA00022989"/>
    </source>
</evidence>
<evidence type="ECO:0000256" key="2">
    <source>
        <dbReference type="ARBA" id="ARBA00022448"/>
    </source>
</evidence>
<dbReference type="CDD" id="cd06582">
    <property type="entry name" value="TM_PBP1_LivH_like"/>
    <property type="match status" value="1"/>
</dbReference>
<comment type="caution">
    <text evidence="10">The sequence shown here is derived from an EMBL/GenBank/DDBJ whole genome shotgun (WGS) entry which is preliminary data.</text>
</comment>
<feature type="transmembrane region" description="Helical" evidence="9">
    <location>
        <begin position="7"/>
        <end position="25"/>
    </location>
</feature>
<dbReference type="GO" id="GO:0005886">
    <property type="term" value="C:plasma membrane"/>
    <property type="evidence" value="ECO:0007669"/>
    <property type="project" value="UniProtKB-SubCell"/>
</dbReference>
<keyword evidence="7 9" id="KW-0472">Membrane</keyword>
<dbReference type="GO" id="GO:0006865">
    <property type="term" value="P:amino acid transport"/>
    <property type="evidence" value="ECO:0007669"/>
    <property type="project" value="UniProtKB-KW"/>
</dbReference>
<dbReference type="Pfam" id="PF02653">
    <property type="entry name" value="BPD_transp_2"/>
    <property type="match status" value="1"/>
</dbReference>
<feature type="non-terminal residue" evidence="10">
    <location>
        <position position="1"/>
    </location>
</feature>
<keyword evidence="6 9" id="KW-1133">Transmembrane helix</keyword>
<feature type="transmembrane region" description="Helical" evidence="9">
    <location>
        <begin position="31"/>
        <end position="52"/>
    </location>
</feature>
<reference evidence="10" key="1">
    <citation type="journal article" date="2014" name="Front. Microbiol.">
        <title>High frequency of phylogenetically diverse reductive dehalogenase-homologous genes in deep subseafloor sedimentary metagenomes.</title>
        <authorList>
            <person name="Kawai M."/>
            <person name="Futagami T."/>
            <person name="Toyoda A."/>
            <person name="Takaki Y."/>
            <person name="Nishi S."/>
            <person name="Hori S."/>
            <person name="Arai W."/>
            <person name="Tsubouchi T."/>
            <person name="Morono Y."/>
            <person name="Uchiyama I."/>
            <person name="Ito T."/>
            <person name="Fujiyama A."/>
            <person name="Inagaki F."/>
            <person name="Takami H."/>
        </authorList>
    </citation>
    <scope>NUCLEOTIDE SEQUENCE</scope>
    <source>
        <strain evidence="10">Expedition CK06-06</strain>
    </source>
</reference>
<evidence type="ECO:0000256" key="3">
    <source>
        <dbReference type="ARBA" id="ARBA00022475"/>
    </source>
</evidence>
<organism evidence="10">
    <name type="scientific">marine sediment metagenome</name>
    <dbReference type="NCBI Taxonomy" id="412755"/>
    <lineage>
        <taxon>unclassified sequences</taxon>
        <taxon>metagenomes</taxon>
        <taxon>ecological metagenomes</taxon>
    </lineage>
</organism>
<comment type="similarity">
    <text evidence="8">Belongs to the binding-protein-dependent transport system permease family. LivHM subfamily.</text>
</comment>
<name>X1SDZ7_9ZZZZ</name>
<evidence type="ECO:0000256" key="8">
    <source>
        <dbReference type="ARBA" id="ARBA00037998"/>
    </source>
</evidence>
<dbReference type="GO" id="GO:0022857">
    <property type="term" value="F:transmembrane transporter activity"/>
    <property type="evidence" value="ECO:0007669"/>
    <property type="project" value="InterPro"/>
</dbReference>
<dbReference type="InterPro" id="IPR052157">
    <property type="entry name" value="BCAA_transport_permease"/>
</dbReference>
<gene>
    <name evidence="10" type="ORF">S12H4_16292</name>
</gene>
<dbReference type="InterPro" id="IPR001851">
    <property type="entry name" value="ABC_transp_permease"/>
</dbReference>
<dbReference type="AlphaFoldDB" id="X1SDZ7"/>
<evidence type="ECO:0008006" key="11">
    <source>
        <dbReference type="Google" id="ProtNLM"/>
    </source>
</evidence>
<keyword evidence="3" id="KW-1003">Cell membrane</keyword>
<feature type="transmembrane region" description="Helical" evidence="9">
    <location>
        <begin position="159"/>
        <end position="179"/>
    </location>
</feature>
<accession>X1SDZ7</accession>
<feature type="transmembrane region" description="Helical" evidence="9">
    <location>
        <begin position="103"/>
        <end position="127"/>
    </location>
</feature>
<evidence type="ECO:0000256" key="1">
    <source>
        <dbReference type="ARBA" id="ARBA00004651"/>
    </source>
</evidence>
<feature type="transmembrane region" description="Helical" evidence="9">
    <location>
        <begin position="185"/>
        <end position="202"/>
    </location>
</feature>
<keyword evidence="4 9" id="KW-0812">Transmembrane</keyword>
<feature type="transmembrane region" description="Helical" evidence="9">
    <location>
        <begin position="209"/>
        <end position="226"/>
    </location>
</feature>
<evidence type="ECO:0000256" key="5">
    <source>
        <dbReference type="ARBA" id="ARBA00022970"/>
    </source>
</evidence>
<dbReference type="EMBL" id="BARW01007871">
    <property type="protein sequence ID" value="GAI77366.1"/>
    <property type="molecule type" value="Genomic_DNA"/>
</dbReference>
<protein>
    <recommendedName>
        <fullName evidence="11">Branched-chain amino acid ABC transporter permease</fullName>
    </recommendedName>
</protein>
<comment type="subcellular location">
    <subcellularLocation>
        <location evidence="1">Cell membrane</location>
        <topology evidence="1">Multi-pass membrane protein</topology>
    </subcellularLocation>
</comment>
<feature type="transmembrane region" description="Helical" evidence="9">
    <location>
        <begin position="232"/>
        <end position="254"/>
    </location>
</feature>
<evidence type="ECO:0000313" key="10">
    <source>
        <dbReference type="EMBL" id="GAI77366.1"/>
    </source>
</evidence>
<evidence type="ECO:0000256" key="7">
    <source>
        <dbReference type="ARBA" id="ARBA00023136"/>
    </source>
</evidence>
<evidence type="ECO:0000256" key="9">
    <source>
        <dbReference type="SAM" id="Phobius"/>
    </source>
</evidence>